<keyword evidence="1" id="KW-0413">Isomerase</keyword>
<dbReference type="InterPro" id="IPR029045">
    <property type="entry name" value="ClpP/crotonase-like_dom_sf"/>
</dbReference>
<dbReference type="GO" id="GO:0016853">
    <property type="term" value="F:isomerase activity"/>
    <property type="evidence" value="ECO:0007669"/>
    <property type="project" value="UniProtKB-KW"/>
</dbReference>
<evidence type="ECO:0000313" key="1">
    <source>
        <dbReference type="EMBL" id="RKJ99232.1"/>
    </source>
</evidence>
<dbReference type="Gene3D" id="3.90.226.10">
    <property type="entry name" value="2-enoyl-CoA Hydratase, Chain A, domain 1"/>
    <property type="match status" value="1"/>
</dbReference>
<gene>
    <name evidence="1" type="ORF">CE154_005685</name>
</gene>
<protein>
    <submittedName>
        <fullName evidence="1">Enoyl-CoA hydratase/isomerase family protein</fullName>
    </submittedName>
</protein>
<dbReference type="PANTHER" id="PTHR11941">
    <property type="entry name" value="ENOYL-COA HYDRATASE-RELATED"/>
    <property type="match status" value="1"/>
</dbReference>
<accession>A0A420KGZ5</accession>
<comment type="caution">
    <text evidence="1">The sequence shown here is derived from an EMBL/GenBank/DDBJ whole genome shotgun (WGS) entry which is preliminary data.</text>
</comment>
<dbReference type="EMBL" id="NKDB02000001">
    <property type="protein sequence ID" value="RKJ99232.1"/>
    <property type="molecule type" value="Genomic_DNA"/>
</dbReference>
<dbReference type="AlphaFoldDB" id="A0A420KGZ5"/>
<reference evidence="1 2" key="1">
    <citation type="submission" date="2018-09" db="EMBL/GenBank/DDBJ databases">
        <title>Genome comparison of Alicycliphilus sp. BQ1, a polyurethanolytic bacterium, with its closest phylogenetic relatives Alicycliphilus denitrificans BC and K601, unable to attack polyurethane.</title>
        <authorList>
            <person name="Loza-Tavera H."/>
            <person name="Lozano L."/>
            <person name="Cevallos M."/>
            <person name="Maya-Lucas O."/>
            <person name="Garcia-Mena J."/>
            <person name="Hernandez J."/>
        </authorList>
    </citation>
    <scope>NUCLEOTIDE SEQUENCE [LARGE SCALE GENOMIC DNA]</scope>
    <source>
        <strain evidence="1 2">BQ1</strain>
    </source>
</reference>
<sequence length="251" mass="27224">MKLGTLSFVVTGHVGVLSLRRPEARNAMNLAMCDELCEVFATIGSRDDLRVVILRADGPAFCSGVDIRELQEKPADWVLARRNRGLDAFLAIEGCPIPVLARVHGAVYGAGAEMAAACDFIVATSDAVFQWPEALRGAVGATQRLARAVGRPMAKELLFSARKVDAPQAQALGLVNRVVQPEAIDVEIQAIIDGIERCGSVAVRLIKQAINDGEHLSRKQAIDLERSLIEESMRHDEWRLAVEAFSGNSRS</sequence>
<organism evidence="1 2">
    <name type="scientific">Alicycliphilus denitrificans</name>
    <dbReference type="NCBI Taxonomy" id="179636"/>
    <lineage>
        <taxon>Bacteria</taxon>
        <taxon>Pseudomonadati</taxon>
        <taxon>Pseudomonadota</taxon>
        <taxon>Betaproteobacteria</taxon>
        <taxon>Burkholderiales</taxon>
        <taxon>Comamonadaceae</taxon>
        <taxon>Alicycliphilus</taxon>
    </lineage>
</organism>
<evidence type="ECO:0000313" key="2">
    <source>
        <dbReference type="Proteomes" id="UP000216225"/>
    </source>
</evidence>
<dbReference type="CDD" id="cd06558">
    <property type="entry name" value="crotonase-like"/>
    <property type="match status" value="1"/>
</dbReference>
<name>A0A420KGZ5_9BURK</name>
<dbReference type="SUPFAM" id="SSF52096">
    <property type="entry name" value="ClpP/crotonase"/>
    <property type="match status" value="1"/>
</dbReference>
<dbReference type="GO" id="GO:0006635">
    <property type="term" value="P:fatty acid beta-oxidation"/>
    <property type="evidence" value="ECO:0007669"/>
    <property type="project" value="TreeGrafter"/>
</dbReference>
<dbReference type="InterPro" id="IPR001753">
    <property type="entry name" value="Enoyl-CoA_hydra/iso"/>
</dbReference>
<proteinExistence type="predicted"/>
<dbReference type="PANTHER" id="PTHR11941:SF54">
    <property type="entry name" value="ENOYL-COA HYDRATASE, MITOCHONDRIAL"/>
    <property type="match status" value="1"/>
</dbReference>
<dbReference type="Pfam" id="PF00378">
    <property type="entry name" value="ECH_1"/>
    <property type="match status" value="1"/>
</dbReference>
<dbReference type="RefSeq" id="WP_147403619.1">
    <property type="nucleotide sequence ID" value="NZ_NKDB02000001.1"/>
</dbReference>
<dbReference type="Proteomes" id="UP000216225">
    <property type="component" value="Unassembled WGS sequence"/>
</dbReference>